<keyword evidence="2" id="KW-1133">Transmembrane helix</keyword>
<dbReference type="Pfam" id="PF05036">
    <property type="entry name" value="SPOR"/>
    <property type="match status" value="1"/>
</dbReference>
<evidence type="ECO:0000313" key="5">
    <source>
        <dbReference type="Proteomes" id="UP001138793"/>
    </source>
</evidence>
<dbReference type="AlphaFoldDB" id="A0A9X1CBY4"/>
<sequence length="293" mass="32108">MDKNKAILVERNGEQLKYKLHDKTHSSTTDKQTAAAVEDSDKSIPVLTGSSKSKKIFSKKSPGKGQSFKPLVVAVISAIMIGSLLGFFMLRLFVGVEGEMVGGAADADQSQNAMAVAEDNSSSSVAESTSVPLESLQAHVLQAGIFSEEANAVEWADGYIAKGIPMMIWEQDNQYFLLAGIAATKEQAKQIADSLQAKGSVDIYVKEWSTSSGEVELTAEEQEWMSAFQDVWQTSLANWSEQQNLSMETWNELTDTAPESTETLAPLLTSINESDEQGTQLLQWMYDYEQLIQ</sequence>
<protein>
    <submittedName>
        <fullName evidence="4">Stage II sporulation protein B</fullName>
    </submittedName>
</protein>
<evidence type="ECO:0000313" key="4">
    <source>
        <dbReference type="EMBL" id="MBP2077441.1"/>
    </source>
</evidence>
<comment type="caution">
    <text evidence="4">The sequence shown here is derived from an EMBL/GenBank/DDBJ whole genome shotgun (WGS) entry which is preliminary data.</text>
</comment>
<dbReference type="InterPro" id="IPR007730">
    <property type="entry name" value="SPOR-like_dom"/>
</dbReference>
<keyword evidence="2" id="KW-0472">Membrane</keyword>
<dbReference type="SUPFAM" id="SSF110997">
    <property type="entry name" value="Sporulation related repeat"/>
    <property type="match status" value="1"/>
</dbReference>
<dbReference type="EMBL" id="JAGGMB010000004">
    <property type="protein sequence ID" value="MBP2077441.1"/>
    <property type="molecule type" value="Genomic_DNA"/>
</dbReference>
<evidence type="ECO:0000259" key="3">
    <source>
        <dbReference type="PROSITE" id="PS51724"/>
    </source>
</evidence>
<evidence type="ECO:0000256" key="2">
    <source>
        <dbReference type="SAM" id="Phobius"/>
    </source>
</evidence>
<dbReference type="RefSeq" id="WP_149475500.1">
    <property type="nucleotide sequence ID" value="NZ_JAGGMB010000004.1"/>
</dbReference>
<dbReference type="PROSITE" id="PS51724">
    <property type="entry name" value="SPOR"/>
    <property type="match status" value="1"/>
</dbReference>
<proteinExistence type="predicted"/>
<dbReference type="Gene3D" id="3.30.70.1070">
    <property type="entry name" value="Sporulation related repeat"/>
    <property type="match status" value="1"/>
</dbReference>
<dbReference type="Proteomes" id="UP001138793">
    <property type="component" value="Unassembled WGS sequence"/>
</dbReference>
<keyword evidence="5" id="KW-1185">Reference proteome</keyword>
<dbReference type="GO" id="GO:0042834">
    <property type="term" value="F:peptidoglycan binding"/>
    <property type="evidence" value="ECO:0007669"/>
    <property type="project" value="InterPro"/>
</dbReference>
<evidence type="ECO:0000256" key="1">
    <source>
        <dbReference type="SAM" id="MobiDB-lite"/>
    </source>
</evidence>
<gene>
    <name evidence="4" type="ORF">J2Z64_001693</name>
</gene>
<feature type="region of interest" description="Disordered" evidence="1">
    <location>
        <begin position="22"/>
        <end position="42"/>
    </location>
</feature>
<feature type="domain" description="SPOR" evidence="3">
    <location>
        <begin position="133"/>
        <end position="208"/>
    </location>
</feature>
<organism evidence="4 5">
    <name type="scientific">Oceanobacillus polygoni</name>
    <dbReference type="NCBI Taxonomy" id="1235259"/>
    <lineage>
        <taxon>Bacteria</taxon>
        <taxon>Bacillati</taxon>
        <taxon>Bacillota</taxon>
        <taxon>Bacilli</taxon>
        <taxon>Bacillales</taxon>
        <taxon>Bacillaceae</taxon>
        <taxon>Oceanobacillus</taxon>
    </lineage>
</organism>
<name>A0A9X1CBY4_9BACI</name>
<reference evidence="4" key="1">
    <citation type="submission" date="2021-03" db="EMBL/GenBank/DDBJ databases">
        <title>Genomic Encyclopedia of Type Strains, Phase IV (KMG-IV): sequencing the most valuable type-strain genomes for metagenomic binning, comparative biology and taxonomic classification.</title>
        <authorList>
            <person name="Goeker M."/>
        </authorList>
    </citation>
    <scope>NUCLEOTIDE SEQUENCE</scope>
    <source>
        <strain evidence="4">DSM 107338</strain>
    </source>
</reference>
<keyword evidence="2" id="KW-0812">Transmembrane</keyword>
<dbReference type="OrthoDB" id="2969309at2"/>
<feature type="transmembrane region" description="Helical" evidence="2">
    <location>
        <begin position="71"/>
        <end position="90"/>
    </location>
</feature>
<dbReference type="InterPro" id="IPR036680">
    <property type="entry name" value="SPOR-like_sf"/>
</dbReference>
<accession>A0A9X1CBY4</accession>